<name>A0A0G4KB57_9SPIR</name>
<evidence type="ECO:0000313" key="2">
    <source>
        <dbReference type="Proteomes" id="UP000043763"/>
    </source>
</evidence>
<proteinExistence type="predicted"/>
<sequence>MNMWEEINPCYSQNLLLYVHKDLAYIFKNNLKITNRPIFFYHPAYVNTIVHHSNNDINNLTIQNSQLLKLNENTHYIKNKYEELKLNLNWFSILSIFGIQLFTISNNSNYLRLTVLGIKLTFKVNEESINKIAWWIPIKSLRNSFRVKFKIEDQTKPNFYTIHFCIYNNTKTKKL</sequence>
<dbReference type="AlphaFoldDB" id="A0A0G4KB57"/>
<dbReference type="OrthoDB" id="307017at2"/>
<dbReference type="EMBL" id="CVLB01000004">
    <property type="protein sequence ID" value="CRF35678.1"/>
    <property type="molecule type" value="Genomic_DNA"/>
</dbReference>
<gene>
    <name evidence="1" type="ORF">BRSU_2800</name>
</gene>
<protein>
    <submittedName>
        <fullName evidence="1">Uncharacterized protein</fullName>
    </submittedName>
</protein>
<reference evidence="2" key="1">
    <citation type="submission" date="2015-04" db="EMBL/GenBank/DDBJ databases">
        <authorList>
            <person name="Mushtaq Mamoona"/>
        </authorList>
    </citation>
    <scope>NUCLEOTIDE SEQUENCE [LARGE SCALE GENOMIC DNA]</scope>
    <source>
        <strain evidence="2">AN4859/03</strain>
    </source>
</reference>
<accession>A0A0G4KB57</accession>
<organism evidence="1 2">
    <name type="scientific">Brachyspira suanatina</name>
    <dbReference type="NCBI Taxonomy" id="381802"/>
    <lineage>
        <taxon>Bacteria</taxon>
        <taxon>Pseudomonadati</taxon>
        <taxon>Spirochaetota</taxon>
        <taxon>Spirochaetia</taxon>
        <taxon>Brachyspirales</taxon>
        <taxon>Brachyspiraceae</taxon>
        <taxon>Brachyspira</taxon>
    </lineage>
</organism>
<dbReference type="Proteomes" id="UP000043763">
    <property type="component" value="Unassembled WGS sequence"/>
</dbReference>
<keyword evidence="2" id="KW-1185">Reference proteome</keyword>
<dbReference type="RefSeq" id="WP_048596166.1">
    <property type="nucleotide sequence ID" value="NZ_CVLB01000004.1"/>
</dbReference>
<evidence type="ECO:0000313" key="1">
    <source>
        <dbReference type="EMBL" id="CRF35678.1"/>
    </source>
</evidence>